<accession>A0A1C4GXK7</accession>
<dbReference type="RefSeq" id="WP_092720604.1">
    <property type="nucleotide sequence ID" value="NZ_FMBK01000011.1"/>
</dbReference>
<dbReference type="EMBL" id="FMBK01000011">
    <property type="protein sequence ID" value="SCC72645.1"/>
    <property type="molecule type" value="Genomic_DNA"/>
</dbReference>
<reference evidence="1 2" key="1">
    <citation type="submission" date="2016-08" db="EMBL/GenBank/DDBJ databases">
        <authorList>
            <person name="Seilhamer J.J."/>
        </authorList>
    </citation>
    <scope>NUCLEOTIDE SEQUENCE [LARGE SCALE GENOMIC DNA]</scope>
    <source>
        <strain evidence="1 2">ANC 4874</strain>
    </source>
</reference>
<sequence>MKLVSGSGDAIHPESFSIATLVYARLRRVTGRVIDVKYLVQDQVYAQYVIELATSTQDLELNQHAMRLQALMGLGEKIQHVVLPEIPQQEDVIEPEITEEEIYKAQVSHHYIGALR</sequence>
<gene>
    <name evidence="1" type="ORF">GA0116959_11151</name>
</gene>
<proteinExistence type="predicted"/>
<evidence type="ECO:0000313" key="2">
    <source>
        <dbReference type="Proteomes" id="UP000243661"/>
    </source>
</evidence>
<organism evidence="1 2">
    <name type="scientific">Acinetobacter albensis</name>
    <dbReference type="NCBI Taxonomy" id="1673609"/>
    <lineage>
        <taxon>Bacteria</taxon>
        <taxon>Pseudomonadati</taxon>
        <taxon>Pseudomonadota</taxon>
        <taxon>Gammaproteobacteria</taxon>
        <taxon>Moraxellales</taxon>
        <taxon>Moraxellaceae</taxon>
        <taxon>Acinetobacter</taxon>
    </lineage>
</organism>
<protein>
    <submittedName>
        <fullName evidence="1">Uncharacterized protein</fullName>
    </submittedName>
</protein>
<dbReference type="Proteomes" id="UP000243661">
    <property type="component" value="Unassembled WGS sequence"/>
</dbReference>
<name>A0A1C4GXK7_9GAMM</name>
<evidence type="ECO:0000313" key="1">
    <source>
        <dbReference type="EMBL" id="SCC72645.1"/>
    </source>
</evidence>
<dbReference type="OrthoDB" id="6693603at2"/>
<dbReference type="AlphaFoldDB" id="A0A1C4GXK7"/>